<evidence type="ECO:0000256" key="3">
    <source>
        <dbReference type="ARBA" id="ARBA00022723"/>
    </source>
</evidence>
<evidence type="ECO:0000256" key="10">
    <source>
        <dbReference type="ARBA" id="ARBA00022840"/>
    </source>
</evidence>
<proteinExistence type="inferred from homology"/>
<evidence type="ECO:0000256" key="14">
    <source>
        <dbReference type="ARBA" id="ARBA00038000"/>
    </source>
</evidence>
<evidence type="ECO:0000256" key="1">
    <source>
        <dbReference type="ARBA" id="ARBA00004496"/>
    </source>
</evidence>
<dbReference type="SMART" id="SM00382">
    <property type="entry name" value="AAA"/>
    <property type="match status" value="3"/>
</dbReference>
<dbReference type="Gene3D" id="1.20.1580.10">
    <property type="entry name" value="ABC transporter ATPase like domain"/>
    <property type="match status" value="2"/>
</dbReference>
<reference evidence="19 20" key="1">
    <citation type="submission" date="2018-03" db="EMBL/GenBank/DDBJ databases">
        <title>Genome sequencing of Melaminivora sp.</title>
        <authorList>
            <person name="Kim S.-J."/>
            <person name="Heo J."/>
            <person name="Ahn J.-H."/>
            <person name="Kwon S.-W."/>
        </authorList>
    </citation>
    <scope>NUCLEOTIDE SEQUENCE [LARGE SCALE GENOMIC DNA]</scope>
    <source>
        <strain evidence="19 20">SC2-9</strain>
    </source>
</reference>
<dbReference type="InterPro" id="IPR027417">
    <property type="entry name" value="P-loop_NTPase"/>
</dbReference>
<keyword evidence="8" id="KW-0863">Zinc-finger</keyword>
<organism evidence="19 20">
    <name type="scientific">Melaminivora suipulveris</name>
    <dbReference type="NCBI Taxonomy" id="2109913"/>
    <lineage>
        <taxon>Bacteria</taxon>
        <taxon>Pseudomonadati</taxon>
        <taxon>Pseudomonadota</taxon>
        <taxon>Betaproteobacteria</taxon>
        <taxon>Burkholderiales</taxon>
        <taxon>Comamonadaceae</taxon>
        <taxon>Melaminivora</taxon>
    </lineage>
</organism>
<comment type="similarity">
    <text evidence="14">Belongs to the ABC transporter superfamily. UvrA family.</text>
</comment>
<dbReference type="PANTHER" id="PTHR43152:SF3">
    <property type="entry name" value="UVRABC SYSTEM PROTEIN A"/>
    <property type="match status" value="1"/>
</dbReference>
<dbReference type="Gene3D" id="1.10.8.280">
    <property type="entry name" value="ABC transporter ATPase domain-like"/>
    <property type="match status" value="1"/>
</dbReference>
<keyword evidence="5" id="KW-0547">Nucleotide-binding</keyword>
<accession>A0A2R3QDR0</accession>
<keyword evidence="13" id="KW-0234">DNA repair</keyword>
<gene>
    <name evidence="19" type="ORF">C6568_11550</name>
</gene>
<comment type="subcellular location">
    <subcellularLocation>
        <location evidence="1">Cytoplasm</location>
    </subcellularLocation>
</comment>
<dbReference type="KEGG" id="mela:C6568_11550"/>
<evidence type="ECO:0000256" key="16">
    <source>
        <dbReference type="ARBA" id="ARBA00042156"/>
    </source>
</evidence>
<evidence type="ECO:0000256" key="2">
    <source>
        <dbReference type="ARBA" id="ARBA00022490"/>
    </source>
</evidence>
<keyword evidence="10" id="KW-0067">ATP-binding</keyword>
<evidence type="ECO:0000256" key="9">
    <source>
        <dbReference type="ARBA" id="ARBA00022833"/>
    </source>
</evidence>
<name>A0A2R3QDR0_9BURK</name>
<feature type="domain" description="AAA+ ATPase" evidence="18">
    <location>
        <begin position="1110"/>
        <end position="1582"/>
    </location>
</feature>
<keyword evidence="20" id="KW-1185">Reference proteome</keyword>
<dbReference type="InterPro" id="IPR003593">
    <property type="entry name" value="AAA+_ATPase"/>
</dbReference>
<dbReference type="GO" id="GO:0016887">
    <property type="term" value="F:ATP hydrolysis activity"/>
    <property type="evidence" value="ECO:0007669"/>
    <property type="project" value="InterPro"/>
</dbReference>
<dbReference type="GO" id="GO:0003677">
    <property type="term" value="F:DNA binding"/>
    <property type="evidence" value="ECO:0007669"/>
    <property type="project" value="UniProtKB-KW"/>
</dbReference>
<feature type="region of interest" description="Disordered" evidence="17">
    <location>
        <begin position="476"/>
        <end position="527"/>
    </location>
</feature>
<evidence type="ECO:0000256" key="5">
    <source>
        <dbReference type="ARBA" id="ARBA00022741"/>
    </source>
</evidence>
<evidence type="ECO:0000256" key="4">
    <source>
        <dbReference type="ARBA" id="ARBA00022737"/>
    </source>
</evidence>
<dbReference type="OrthoDB" id="9809851at2"/>
<keyword evidence="11" id="KW-0267">Excision nuclease</keyword>
<feature type="domain" description="AAA+ ATPase" evidence="18">
    <location>
        <begin position="1733"/>
        <end position="2059"/>
    </location>
</feature>
<keyword evidence="4" id="KW-0677">Repeat</keyword>
<dbReference type="SUPFAM" id="SSF52540">
    <property type="entry name" value="P-loop containing nucleoside triphosphate hydrolases"/>
    <property type="match status" value="4"/>
</dbReference>
<dbReference type="GO" id="GO:0005737">
    <property type="term" value="C:cytoplasm"/>
    <property type="evidence" value="ECO:0007669"/>
    <property type="project" value="UniProtKB-SubCell"/>
</dbReference>
<dbReference type="PANTHER" id="PTHR43152">
    <property type="entry name" value="UVRABC SYSTEM PROTEIN A"/>
    <property type="match status" value="1"/>
</dbReference>
<dbReference type="PROSITE" id="PS00211">
    <property type="entry name" value="ABC_TRANSPORTER_1"/>
    <property type="match status" value="3"/>
</dbReference>
<keyword evidence="7" id="KW-0228">DNA excision</keyword>
<keyword evidence="6" id="KW-0227">DNA damage</keyword>
<evidence type="ECO:0000256" key="13">
    <source>
        <dbReference type="ARBA" id="ARBA00023204"/>
    </source>
</evidence>
<feature type="region of interest" description="Disordered" evidence="17">
    <location>
        <begin position="1047"/>
        <end position="1085"/>
    </location>
</feature>
<dbReference type="Gene3D" id="3.30.190.20">
    <property type="match status" value="1"/>
</dbReference>
<dbReference type="GO" id="GO:0008270">
    <property type="term" value="F:zinc ion binding"/>
    <property type="evidence" value="ECO:0007669"/>
    <property type="project" value="UniProtKB-KW"/>
</dbReference>
<dbReference type="Proteomes" id="UP000237925">
    <property type="component" value="Chromosome"/>
</dbReference>
<keyword evidence="9" id="KW-0862">Zinc</keyword>
<evidence type="ECO:0000256" key="6">
    <source>
        <dbReference type="ARBA" id="ARBA00022763"/>
    </source>
</evidence>
<evidence type="ECO:0000256" key="12">
    <source>
        <dbReference type="ARBA" id="ARBA00023125"/>
    </source>
</evidence>
<dbReference type="RefSeq" id="WP_106684243.1">
    <property type="nucleotide sequence ID" value="NZ_CP027667.1"/>
</dbReference>
<evidence type="ECO:0000256" key="17">
    <source>
        <dbReference type="SAM" id="MobiDB-lite"/>
    </source>
</evidence>
<evidence type="ECO:0000256" key="11">
    <source>
        <dbReference type="ARBA" id="ARBA00022881"/>
    </source>
</evidence>
<evidence type="ECO:0000313" key="20">
    <source>
        <dbReference type="Proteomes" id="UP000237925"/>
    </source>
</evidence>
<keyword evidence="3" id="KW-0479">Metal-binding</keyword>
<dbReference type="Gene3D" id="3.40.50.300">
    <property type="entry name" value="P-loop containing nucleotide triphosphate hydrolases"/>
    <property type="match status" value="6"/>
</dbReference>
<feature type="domain" description="AAA+ ATPase" evidence="18">
    <location>
        <begin position="707"/>
        <end position="995"/>
    </location>
</feature>
<evidence type="ECO:0000259" key="18">
    <source>
        <dbReference type="SMART" id="SM00382"/>
    </source>
</evidence>
<dbReference type="Pfam" id="PF17755">
    <property type="entry name" value="UvrA_DNA-bind"/>
    <property type="match status" value="1"/>
</dbReference>
<sequence length="2063" mass="221744">MTHGLIRIHGARQHNLKNLDLDIRTGELTVVTGVSGSGKSSLVFDTLYAEGQRRYVETFSAYARQFLDRMDKPAVDKVEGVPPAIAIDQTNPVRSSRSTVGTMTEVNDHLKLLFARAGQLFDRQTAQAVRHDTPDSIYADLTVRAAAAVDPRLAVTFAVELPGNTSAEEVQQWLSASGYTRVHAEREIATPTGPKKLLDVVADRFRIASAERARVVEAIESALHRGGGRMSVHALAGDEGGEAQVWKFSTGLHCPESDLRYVEPIPSMFSFNSPAGACETCRGFGRVIGVDWGLVVPDERLTLRAGAIKTLQTPAWKENQDDLLRYAEAAGIPRDTPWYKLTEEQKHWVIDGAPGFKSGNWSRQWYGVRRFFEYLESKAYKMHIRVLLSKYRSYTQCPTCAGARLKTDSLLWRVGSKPAADAVLAPQQRFMPQGVAWTRAQLEALPGLCLHDLMLLPIERLRRFFALVEAGASTIPPAAAPLTPSPSGGGQGWGPAEAGSTDDAPMPAGPHPHPLPEGGGASQEDSADAQALRLILEEIHARLRYLTDAGLGYLTLDRQSRTLSGGEVQRINLTTALGTSLVNTLFVLDEPSIGLHPRDMHRITEAMLRLKDAGNTLVVVEHDPAVMLAADRVLDFGPGPGEQGGRIVFDGTVAELRHADTLTGQYLGGRRQVSAGLKRLVTEATPRLILEGAREHNLKNITVDFPLQRLVSVTGVSGSGKSTLIQDVLAPALMRHFGRATETPGAHDRLLGADHLADVVFVDQSPIGKTARSNPASYVGAWDAIREIFAAAPLSRERGYTAPKFSFNSGDGRCPTCGGSGFEHVEMQFLSDVYLRCPDCDGKRYRPEVLEVRIERGGRLLNVADVLELTVAEAAQCFAADRDVVRALTPIVDVGLEYVRLGQPVPTLSGGEAQRLKLAGFLAEAARSASKSRQALARKGTLFLFDEPTTGLHFDDIAKLMRALRKLLDAGHSLILIEHNLDVIRASDWVIDLGPEAGDKGGELVTEGPPEEVRQHPTSHTAAALREYEQALGEGSHAVHEARNFLLPPPGGGRDGGWRASGVPGGGASVAGPHPNPPPEGEGATAGEGAIEIVNAREHNLKGLSVAIPRGQFNVITGVSGSGKSTLAFDILFNEGQRRYLESLNAYARSIVQPAGRPEVDAVYGIPPTVAIEQRLSRGGRKSTVGTTTEVWHYLRLLYVKLGVQHCVHDGAPVQPQTMESIAAQLLTQFRGQCIGLMAPLVMNRKGVYTELADWARPRGYTHLRVDGEFLPTAGFPRLDRFKEHTVELPVASVRVDAAHEDELRTHLAKALELGKGQVHVLAGIEGLEAALRDGRPTAGIGRVAAFSTKRACPVCATSYAELDPRLFSYNSKHGWCPDCVGTGVQLTREQRAVLDDSAPADKSQGREQTFAEPEVEDLAGHACPTCGGTRLNPVARAVLFAGTPITGVARLSVHQVRAWIESLALSGREQEIARDLIPEIKGRLDFLQEVGLPYLTLDRGAPTLSGGEAQRIRLAAQLGSNLQGVCYVLDEPTIGLHARDNAILLNALKQLGDKGNTLVVVEHDEDTIRRADHIIDIGPSAGKRGGRLVAQGSVADIEAAADSQTGRYLLHAMRHPQQPRRPVLPARARSDGAISESASVLLPLPLGEGGGEGQPAMQTIAIGAIDTPAKGQKRSKSAKKQALEVASCAGVASSPHPNPLPEGEGAREAPAWLTVQGAFLHNLQHVTARVPLKRLVAITGVSGSGKSTLARDVLLANVAAWVGQRQTRAGREAMDAGHAPPLVGCTGLSGFETIDRVLEVDQTPIGKTPRSCPATYIGFWDTVRKLFAETLEAKARGYGPGRFSFNTGAGRCPGCEGQGVRTIEMAFLPDVKVPCEVCHGARFNPETLAVTWRGKSIGDVLQMEVDEAVEFFASMPAIAHPLQLLKDVGLGYLTLGQPSPTLSGGEAQRIKLVTELTKVRDEVGRRGQKAPHTLYVLDEPTVGLHMADVHRLVQVLHRLVNAGHSVLVIEHDLDVIAEADWVIDLGPEGGSGGGQIVAAATPEDVVRAGTHTGVALAPVLAR</sequence>
<dbReference type="Pfam" id="PF17760">
    <property type="entry name" value="UvrA_inter"/>
    <property type="match status" value="2"/>
</dbReference>
<evidence type="ECO:0000313" key="19">
    <source>
        <dbReference type="EMBL" id="AVO49814.1"/>
    </source>
</evidence>
<keyword evidence="12" id="KW-0238">DNA-binding</keyword>
<dbReference type="EMBL" id="CP027667">
    <property type="protein sequence ID" value="AVO49814.1"/>
    <property type="molecule type" value="Genomic_DNA"/>
</dbReference>
<dbReference type="GO" id="GO:0005524">
    <property type="term" value="F:ATP binding"/>
    <property type="evidence" value="ECO:0007669"/>
    <property type="project" value="UniProtKB-KW"/>
</dbReference>
<dbReference type="InterPro" id="IPR041552">
    <property type="entry name" value="UvrA_DNA-bd"/>
</dbReference>
<dbReference type="GO" id="GO:0006281">
    <property type="term" value="P:DNA repair"/>
    <property type="evidence" value="ECO:0007669"/>
    <property type="project" value="UniProtKB-KW"/>
</dbReference>
<dbReference type="InterPro" id="IPR017871">
    <property type="entry name" value="ABC_transporter-like_CS"/>
</dbReference>
<keyword evidence="2" id="KW-0963">Cytoplasm</keyword>
<feature type="compositionally biased region" description="Low complexity" evidence="17">
    <location>
        <begin position="476"/>
        <end position="486"/>
    </location>
</feature>
<protein>
    <recommendedName>
        <fullName evidence="15">UvrABC system protein A</fullName>
    </recommendedName>
    <alternativeName>
        <fullName evidence="16">Excinuclease ABC subunit A</fullName>
    </alternativeName>
</protein>
<evidence type="ECO:0000256" key="7">
    <source>
        <dbReference type="ARBA" id="ARBA00022769"/>
    </source>
</evidence>
<evidence type="ECO:0000256" key="8">
    <source>
        <dbReference type="ARBA" id="ARBA00022771"/>
    </source>
</evidence>
<dbReference type="InterPro" id="IPR041102">
    <property type="entry name" value="UvrA_inter"/>
</dbReference>
<evidence type="ECO:0000256" key="15">
    <source>
        <dbReference type="ARBA" id="ARBA00039316"/>
    </source>
</evidence>
<dbReference type="GO" id="GO:0004518">
    <property type="term" value="F:nuclease activity"/>
    <property type="evidence" value="ECO:0007669"/>
    <property type="project" value="UniProtKB-KW"/>
</dbReference>